<feature type="transmembrane region" description="Helical" evidence="5">
    <location>
        <begin position="28"/>
        <end position="49"/>
    </location>
</feature>
<organism evidence="7">
    <name type="scientific">Chrysotila carterae</name>
    <name type="common">Marine alga</name>
    <name type="synonym">Syracosphaera carterae</name>
    <dbReference type="NCBI Taxonomy" id="13221"/>
    <lineage>
        <taxon>Eukaryota</taxon>
        <taxon>Haptista</taxon>
        <taxon>Haptophyta</taxon>
        <taxon>Prymnesiophyceae</taxon>
        <taxon>Isochrysidales</taxon>
        <taxon>Isochrysidaceae</taxon>
        <taxon>Chrysotila</taxon>
    </lineage>
</organism>
<dbReference type="PANTHER" id="PTHR46140:SF1">
    <property type="entry name" value="VACUOLAR TRANSPORTER CHAPERONE COMPLEX SUBUNIT 4-RELATED"/>
    <property type="match status" value="1"/>
</dbReference>
<evidence type="ECO:0000256" key="3">
    <source>
        <dbReference type="ARBA" id="ARBA00022989"/>
    </source>
</evidence>
<evidence type="ECO:0000259" key="6">
    <source>
        <dbReference type="Pfam" id="PF02656"/>
    </source>
</evidence>
<name>A0A7S4BTQ0_CHRCT</name>
<keyword evidence="2 5" id="KW-0812">Transmembrane</keyword>
<accession>A0A7S4BTQ0</accession>
<proteinExistence type="predicted"/>
<dbReference type="EMBL" id="HBIZ01044940">
    <property type="protein sequence ID" value="CAE0776108.1"/>
    <property type="molecule type" value="Transcribed_RNA"/>
</dbReference>
<keyword evidence="4 5" id="KW-0472">Membrane</keyword>
<feature type="transmembrane region" description="Helical" evidence="5">
    <location>
        <begin position="94"/>
        <end position="116"/>
    </location>
</feature>
<evidence type="ECO:0000313" key="7">
    <source>
        <dbReference type="EMBL" id="CAE0776108.1"/>
    </source>
</evidence>
<gene>
    <name evidence="7" type="ORF">PCAR00345_LOCUS28744</name>
</gene>
<dbReference type="AlphaFoldDB" id="A0A7S4BTQ0"/>
<feature type="domain" description="DUF202" evidence="6">
    <location>
        <begin position="19"/>
        <end position="79"/>
    </location>
</feature>
<dbReference type="Pfam" id="PF02656">
    <property type="entry name" value="DUF202"/>
    <property type="match status" value="1"/>
</dbReference>
<dbReference type="InterPro" id="IPR051572">
    <property type="entry name" value="VTC_Complex_Subunit"/>
</dbReference>
<reference evidence="7" key="1">
    <citation type="submission" date="2021-01" db="EMBL/GenBank/DDBJ databases">
        <authorList>
            <person name="Corre E."/>
            <person name="Pelletier E."/>
            <person name="Niang G."/>
            <person name="Scheremetjew M."/>
            <person name="Finn R."/>
            <person name="Kale V."/>
            <person name="Holt S."/>
            <person name="Cochrane G."/>
            <person name="Meng A."/>
            <person name="Brown T."/>
            <person name="Cohen L."/>
        </authorList>
    </citation>
    <scope>NUCLEOTIDE SEQUENCE</scope>
    <source>
        <strain evidence="7">CCMP645</strain>
    </source>
</reference>
<sequence>MAEETAAAPAALPLRVDHKTWFSAERTFVGWMHLSLITGGTAFALVAIGQSPSNQILGLLLLVPSVFLAGWGAQTYRVRCASLELQRFDAITDTVGPLVAVILMTIVAALNTFLGIRKYLDSL</sequence>
<evidence type="ECO:0000256" key="2">
    <source>
        <dbReference type="ARBA" id="ARBA00022692"/>
    </source>
</evidence>
<evidence type="ECO:0000256" key="4">
    <source>
        <dbReference type="ARBA" id="ARBA00023136"/>
    </source>
</evidence>
<keyword evidence="3 5" id="KW-1133">Transmembrane helix</keyword>
<comment type="subcellular location">
    <subcellularLocation>
        <location evidence="1">Endomembrane system</location>
        <topology evidence="1">Multi-pass membrane protein</topology>
    </subcellularLocation>
</comment>
<dbReference type="GO" id="GO:0012505">
    <property type="term" value="C:endomembrane system"/>
    <property type="evidence" value="ECO:0007669"/>
    <property type="project" value="UniProtKB-SubCell"/>
</dbReference>
<dbReference type="InterPro" id="IPR003807">
    <property type="entry name" value="DUF202"/>
</dbReference>
<feature type="transmembrane region" description="Helical" evidence="5">
    <location>
        <begin position="56"/>
        <end position="74"/>
    </location>
</feature>
<evidence type="ECO:0000256" key="1">
    <source>
        <dbReference type="ARBA" id="ARBA00004127"/>
    </source>
</evidence>
<dbReference type="PANTHER" id="PTHR46140">
    <property type="entry name" value="VACUOLAR TRANSPORTER CHAPERONE 1-RELATED"/>
    <property type="match status" value="1"/>
</dbReference>
<evidence type="ECO:0000256" key="5">
    <source>
        <dbReference type="SAM" id="Phobius"/>
    </source>
</evidence>
<protein>
    <recommendedName>
        <fullName evidence="6">DUF202 domain-containing protein</fullName>
    </recommendedName>
</protein>